<dbReference type="RefSeq" id="XP_056059310.1">
    <property type="nucleotide sequence ID" value="XM_056203900.1"/>
</dbReference>
<gene>
    <name evidence="2" type="ORF">LMH87_006071</name>
</gene>
<evidence type="ECO:0000313" key="2">
    <source>
        <dbReference type="EMBL" id="KAJ4164395.1"/>
    </source>
</evidence>
<dbReference type="GeneID" id="80893230"/>
<reference evidence="2" key="1">
    <citation type="journal article" date="2023" name="Access Microbiol">
        <title>De-novo genome assembly for Akanthomyces muscarius, a biocontrol agent of insect agricultural pests.</title>
        <authorList>
            <person name="Erdos Z."/>
            <person name="Studholme D.J."/>
            <person name="Raymond B."/>
            <person name="Sharma M."/>
        </authorList>
    </citation>
    <scope>NUCLEOTIDE SEQUENCE</scope>
    <source>
        <strain evidence="2">Ve6</strain>
    </source>
</reference>
<dbReference type="KEGG" id="amus:LMH87_006071"/>
<sequence length="298" mass="31800">MPEQRNRSTSQNSEFRPQATSFPFPAHQGQFGRYVHQAPGNSHPALPLDTRLPMEIDPNVFELSAMAETHRQVADMQTSGQGHTTQPPANVGPNSQGMGNSAQQATGNGSHFPQQVSEGTFEPGVSELAANAETDEGNQQETITCGQLELNTEHSRPSRLSPGEPQQSMEPSLGDEAGYRKYSMEQLAHEQPDEGQLTNEQPAYGQHTTGQPPDELFGGPLDWTLPDQSLTDWLDPGQNFTSEDVDRMFAPAAAMSQSGDASFGAGVSDCIEVATAPAGPSHAPASNGGHVGVNDRSP</sequence>
<organism evidence="2 3">
    <name type="scientific">Akanthomyces muscarius</name>
    <name type="common">Entomopathogenic fungus</name>
    <name type="synonym">Lecanicillium muscarium</name>
    <dbReference type="NCBI Taxonomy" id="2231603"/>
    <lineage>
        <taxon>Eukaryota</taxon>
        <taxon>Fungi</taxon>
        <taxon>Dikarya</taxon>
        <taxon>Ascomycota</taxon>
        <taxon>Pezizomycotina</taxon>
        <taxon>Sordariomycetes</taxon>
        <taxon>Hypocreomycetidae</taxon>
        <taxon>Hypocreales</taxon>
        <taxon>Cordycipitaceae</taxon>
        <taxon>Akanthomyces</taxon>
    </lineage>
</organism>
<feature type="region of interest" description="Disordered" evidence="1">
    <location>
        <begin position="67"/>
        <end position="239"/>
    </location>
</feature>
<name>A0A9W8USH1_AKAMU</name>
<feature type="compositionally biased region" description="Basic and acidic residues" evidence="1">
    <location>
        <begin position="177"/>
        <end position="192"/>
    </location>
</feature>
<proteinExistence type="predicted"/>
<accession>A0A9W8USH1</accession>
<protein>
    <submittedName>
        <fullName evidence="2">Uncharacterized protein</fullName>
    </submittedName>
</protein>
<feature type="region of interest" description="Disordered" evidence="1">
    <location>
        <begin position="1"/>
        <end position="50"/>
    </location>
</feature>
<keyword evidence="3" id="KW-1185">Reference proteome</keyword>
<feature type="compositionally biased region" description="Polar residues" evidence="1">
    <location>
        <begin position="75"/>
        <end position="118"/>
    </location>
</feature>
<feature type="compositionally biased region" description="Polar residues" evidence="1">
    <location>
        <begin position="196"/>
        <end position="211"/>
    </location>
</feature>
<dbReference type="Proteomes" id="UP001144673">
    <property type="component" value="Chromosome 1"/>
</dbReference>
<comment type="caution">
    <text evidence="2">The sequence shown here is derived from an EMBL/GenBank/DDBJ whole genome shotgun (WGS) entry which is preliminary data.</text>
</comment>
<dbReference type="EMBL" id="JAJHUN010000001">
    <property type="protein sequence ID" value="KAJ4164395.1"/>
    <property type="molecule type" value="Genomic_DNA"/>
</dbReference>
<dbReference type="AlphaFoldDB" id="A0A9W8USH1"/>
<feature type="compositionally biased region" description="Polar residues" evidence="1">
    <location>
        <begin position="7"/>
        <end position="21"/>
    </location>
</feature>
<evidence type="ECO:0000313" key="3">
    <source>
        <dbReference type="Proteomes" id="UP001144673"/>
    </source>
</evidence>
<evidence type="ECO:0000256" key="1">
    <source>
        <dbReference type="SAM" id="MobiDB-lite"/>
    </source>
</evidence>
<feature type="region of interest" description="Disordered" evidence="1">
    <location>
        <begin position="276"/>
        <end position="298"/>
    </location>
</feature>